<sequence length="116" mass="13556">MDRQNDLRQQQNVPEFLCQERLDTNSPIAFKEPLPGAWNLHREYLSTKTKEEKERKASRFRTELDPEDVKLVNELGHLSADKLMEYVRTLQNTALSLGEEEAAQFSRAKLLKILEK</sequence>
<organism evidence="2 3">
    <name type="scientific">Heterodera trifolii</name>
    <dbReference type="NCBI Taxonomy" id="157864"/>
    <lineage>
        <taxon>Eukaryota</taxon>
        <taxon>Metazoa</taxon>
        <taxon>Ecdysozoa</taxon>
        <taxon>Nematoda</taxon>
        <taxon>Chromadorea</taxon>
        <taxon>Rhabditida</taxon>
        <taxon>Tylenchina</taxon>
        <taxon>Tylenchomorpha</taxon>
        <taxon>Tylenchoidea</taxon>
        <taxon>Heteroderidae</taxon>
        <taxon>Heteroderinae</taxon>
        <taxon>Heterodera</taxon>
    </lineage>
</organism>
<gene>
    <name evidence="2" type="ORF">niasHT_039301</name>
</gene>
<accession>A0ABD2J2L6</accession>
<dbReference type="EMBL" id="JBICBT010001083">
    <property type="protein sequence ID" value="KAL3084175.1"/>
    <property type="molecule type" value="Genomic_DNA"/>
</dbReference>
<reference evidence="2 3" key="1">
    <citation type="submission" date="2024-10" db="EMBL/GenBank/DDBJ databases">
        <authorList>
            <person name="Kim D."/>
        </authorList>
    </citation>
    <scope>NUCLEOTIDE SEQUENCE [LARGE SCALE GENOMIC DNA]</scope>
    <source>
        <strain evidence="2">BH-2024</strain>
    </source>
</reference>
<dbReference type="Pfam" id="PF10044">
    <property type="entry name" value="LIN52"/>
    <property type="match status" value="1"/>
</dbReference>
<dbReference type="InterPro" id="IPR018737">
    <property type="entry name" value="DREAM_LIN52"/>
</dbReference>
<comment type="similarity">
    <text evidence="1">Belongs to the lin-52 family.</text>
</comment>
<dbReference type="Proteomes" id="UP001620626">
    <property type="component" value="Unassembled WGS sequence"/>
</dbReference>
<evidence type="ECO:0000256" key="1">
    <source>
        <dbReference type="ARBA" id="ARBA00005456"/>
    </source>
</evidence>
<protein>
    <submittedName>
        <fullName evidence="2">Uncharacterized protein</fullName>
    </submittedName>
</protein>
<evidence type="ECO:0000313" key="3">
    <source>
        <dbReference type="Proteomes" id="UP001620626"/>
    </source>
</evidence>
<name>A0ABD2J2L6_9BILA</name>
<proteinExistence type="inferred from homology"/>
<keyword evidence="3" id="KW-1185">Reference proteome</keyword>
<dbReference type="PANTHER" id="PTHR31489:SF2">
    <property type="entry name" value="PROTEIN LIN-52 HOMOLOG"/>
    <property type="match status" value="1"/>
</dbReference>
<comment type="caution">
    <text evidence="2">The sequence shown here is derived from an EMBL/GenBank/DDBJ whole genome shotgun (WGS) entry which is preliminary data.</text>
</comment>
<dbReference type="AlphaFoldDB" id="A0ABD2J2L6"/>
<evidence type="ECO:0000313" key="2">
    <source>
        <dbReference type="EMBL" id="KAL3084175.1"/>
    </source>
</evidence>
<dbReference type="PANTHER" id="PTHR31489">
    <property type="entry name" value="LIN52 FAMILY MEMBER"/>
    <property type="match status" value="1"/>
</dbReference>